<dbReference type="Gene3D" id="3.30.160.60">
    <property type="entry name" value="Classic Zinc Finger"/>
    <property type="match status" value="1"/>
</dbReference>
<evidence type="ECO:0000313" key="4">
    <source>
        <dbReference type="Proteomes" id="UP000799750"/>
    </source>
</evidence>
<keyword evidence="1" id="KW-0479">Metal-binding</keyword>
<feature type="domain" description="C2H2-type" evidence="2">
    <location>
        <begin position="242"/>
        <end position="270"/>
    </location>
</feature>
<gene>
    <name evidence="3" type="ORF">BU16DRAFT_544351</name>
</gene>
<dbReference type="SMART" id="SM00355">
    <property type="entry name" value="ZnF_C2H2"/>
    <property type="match status" value="1"/>
</dbReference>
<evidence type="ECO:0000256" key="1">
    <source>
        <dbReference type="PROSITE-ProRule" id="PRU00042"/>
    </source>
</evidence>
<keyword evidence="4" id="KW-1185">Reference proteome</keyword>
<reference evidence="3" key="1">
    <citation type="journal article" date="2020" name="Stud. Mycol.">
        <title>101 Dothideomycetes genomes: a test case for predicting lifestyles and emergence of pathogens.</title>
        <authorList>
            <person name="Haridas S."/>
            <person name="Albert R."/>
            <person name="Binder M."/>
            <person name="Bloem J."/>
            <person name="Labutti K."/>
            <person name="Salamov A."/>
            <person name="Andreopoulos B."/>
            <person name="Baker S."/>
            <person name="Barry K."/>
            <person name="Bills G."/>
            <person name="Bluhm B."/>
            <person name="Cannon C."/>
            <person name="Castanera R."/>
            <person name="Culley D."/>
            <person name="Daum C."/>
            <person name="Ezra D."/>
            <person name="Gonzalez J."/>
            <person name="Henrissat B."/>
            <person name="Kuo A."/>
            <person name="Liang C."/>
            <person name="Lipzen A."/>
            <person name="Lutzoni F."/>
            <person name="Magnuson J."/>
            <person name="Mondo S."/>
            <person name="Nolan M."/>
            <person name="Ohm R."/>
            <person name="Pangilinan J."/>
            <person name="Park H.-J."/>
            <person name="Ramirez L."/>
            <person name="Alfaro M."/>
            <person name="Sun H."/>
            <person name="Tritt A."/>
            <person name="Yoshinaga Y."/>
            <person name="Zwiers L.-H."/>
            <person name="Turgeon B."/>
            <person name="Goodwin S."/>
            <person name="Spatafora J."/>
            <person name="Crous P."/>
            <person name="Grigoriev I."/>
        </authorList>
    </citation>
    <scope>NUCLEOTIDE SEQUENCE</scope>
    <source>
        <strain evidence="3">CBS 269.34</strain>
    </source>
</reference>
<dbReference type="Proteomes" id="UP000799750">
    <property type="component" value="Unassembled WGS sequence"/>
</dbReference>
<dbReference type="OrthoDB" id="2687452at2759"/>
<dbReference type="PROSITE" id="PS50157">
    <property type="entry name" value="ZINC_FINGER_C2H2_2"/>
    <property type="match status" value="1"/>
</dbReference>
<protein>
    <recommendedName>
        <fullName evidence="2">C2H2-type domain-containing protein</fullName>
    </recommendedName>
</protein>
<keyword evidence="1" id="KW-0863">Zinc-finger</keyword>
<organism evidence="3 4">
    <name type="scientific">Lophium mytilinum</name>
    <dbReference type="NCBI Taxonomy" id="390894"/>
    <lineage>
        <taxon>Eukaryota</taxon>
        <taxon>Fungi</taxon>
        <taxon>Dikarya</taxon>
        <taxon>Ascomycota</taxon>
        <taxon>Pezizomycotina</taxon>
        <taxon>Dothideomycetes</taxon>
        <taxon>Pleosporomycetidae</taxon>
        <taxon>Mytilinidiales</taxon>
        <taxon>Mytilinidiaceae</taxon>
        <taxon>Lophium</taxon>
    </lineage>
</organism>
<dbReference type="InterPro" id="IPR013087">
    <property type="entry name" value="Znf_C2H2_type"/>
</dbReference>
<proteinExistence type="predicted"/>
<dbReference type="GO" id="GO:0008270">
    <property type="term" value="F:zinc ion binding"/>
    <property type="evidence" value="ECO:0007669"/>
    <property type="project" value="UniProtKB-KW"/>
</dbReference>
<name>A0A6A6QEU6_9PEZI</name>
<dbReference type="AlphaFoldDB" id="A0A6A6QEU6"/>
<evidence type="ECO:0000259" key="2">
    <source>
        <dbReference type="PROSITE" id="PS50157"/>
    </source>
</evidence>
<dbReference type="EMBL" id="MU004198">
    <property type="protein sequence ID" value="KAF2490007.1"/>
    <property type="molecule type" value="Genomic_DNA"/>
</dbReference>
<keyword evidence="1" id="KW-0862">Zinc</keyword>
<accession>A0A6A6QEU6</accession>
<dbReference type="PROSITE" id="PS00028">
    <property type="entry name" value="ZINC_FINGER_C2H2_1"/>
    <property type="match status" value="1"/>
</dbReference>
<evidence type="ECO:0000313" key="3">
    <source>
        <dbReference type="EMBL" id="KAF2490007.1"/>
    </source>
</evidence>
<sequence>MDHAVSYDQLGQVYASEDLASSSIQPSDRNHVEPACYWPPFDETPDFTTPAFVNTPAAMFGNQTDSFRLEAAGFDPQAAMPVDQTNFDINSMPFYDSSNFVENTAFAPQPGPFDPNLGLDLFQNPFQDIPAAAFSSMQQADFGAPGTQLNLDPNWLPFQEPHAGASCTTPFAMPLPEHTKVALPSRTRGFPQTSALSAPVVPFLGNGGAAGSENYANQAGTLGMNLQTGLPPGASPTTRIRFPCTHCPKDFGRKAEMQRHLDNIHLKRSAFWCRDAGCPRGEHLFGGRQGRSFPRADKRNEHEWKVHGLKI</sequence>